<dbReference type="Proteomes" id="UP000515679">
    <property type="component" value="Chromosome"/>
</dbReference>
<sequence>MTMNLLKAEGLSRRYGKTDALSQASFVIGENRCIALLGPNGAGKTTTLSLLAGLLDPTSGTLVMNSDLSSDRRRWMGFLPQHPAFFGWLTGFETMVTAGRLCGLSSKEAAERGKELLEAAGLKEAANRRVSGYSGGMKQRLGLAQAVVHRPRLLLLDEPVSALDPIGRRDVLTMLDNWKREMTIVLSTHVLHDAEQVCDELILMNRGRVMMQGEIEQLRQTAGDPYLNIVVEEGEAANNWLGRIGRIQGVTKVEGGKCQCRVHTDEMDSVRDKVLRSALDEGVKLLTFEVSRKSLEQWFVEAVQA</sequence>
<dbReference type="PROSITE" id="PS50893">
    <property type="entry name" value="ABC_TRANSPORTER_2"/>
    <property type="match status" value="1"/>
</dbReference>
<dbReference type="SMART" id="SM00382">
    <property type="entry name" value="AAA"/>
    <property type="match status" value="1"/>
</dbReference>
<name>A0A7G5BVP4_9BACL</name>
<keyword evidence="4 6" id="KW-0067">ATP-binding</keyword>
<dbReference type="KEGG" id="cchl:FPL14_07365"/>
<evidence type="ECO:0000313" key="6">
    <source>
        <dbReference type="EMBL" id="QMV41028.1"/>
    </source>
</evidence>
<proteinExistence type="inferred from homology"/>
<reference evidence="6 7" key="1">
    <citation type="submission" date="2019-07" db="EMBL/GenBank/DDBJ databases">
        <authorList>
            <person name="Kim J.K."/>
            <person name="Cheong H.-M."/>
            <person name="Choi Y."/>
            <person name="Hwang K.J."/>
            <person name="Lee S."/>
            <person name="Choi C."/>
        </authorList>
    </citation>
    <scope>NUCLEOTIDE SEQUENCE [LARGE SCALE GENOMIC DNA]</scope>
    <source>
        <strain evidence="6 7">KS 22</strain>
    </source>
</reference>
<dbReference type="PROSITE" id="PS00211">
    <property type="entry name" value="ABC_TRANSPORTER_1"/>
    <property type="match status" value="1"/>
</dbReference>
<feature type="domain" description="ABC transporter" evidence="5">
    <location>
        <begin position="6"/>
        <end position="231"/>
    </location>
</feature>
<dbReference type="Gene3D" id="3.40.50.300">
    <property type="entry name" value="P-loop containing nucleotide triphosphate hydrolases"/>
    <property type="match status" value="1"/>
</dbReference>
<dbReference type="PANTHER" id="PTHR43335:SF11">
    <property type="entry name" value="ABC TRANSPORTER RELATED"/>
    <property type="match status" value="1"/>
</dbReference>
<evidence type="ECO:0000313" key="7">
    <source>
        <dbReference type="Proteomes" id="UP000515679"/>
    </source>
</evidence>
<dbReference type="CDD" id="cd03230">
    <property type="entry name" value="ABC_DR_subfamily_A"/>
    <property type="match status" value="1"/>
</dbReference>
<dbReference type="InterPro" id="IPR027417">
    <property type="entry name" value="P-loop_NTPase"/>
</dbReference>
<evidence type="ECO:0000259" key="5">
    <source>
        <dbReference type="PROSITE" id="PS50893"/>
    </source>
</evidence>
<dbReference type="InterPro" id="IPR017871">
    <property type="entry name" value="ABC_transporter-like_CS"/>
</dbReference>
<gene>
    <name evidence="6" type="ORF">FPL14_07365</name>
</gene>
<dbReference type="Pfam" id="PF00005">
    <property type="entry name" value="ABC_tran"/>
    <property type="match status" value="1"/>
</dbReference>
<dbReference type="SUPFAM" id="SSF52540">
    <property type="entry name" value="P-loop containing nucleoside triphosphate hydrolases"/>
    <property type="match status" value="1"/>
</dbReference>
<dbReference type="PANTHER" id="PTHR43335">
    <property type="entry name" value="ABC TRANSPORTER, ATP-BINDING PROTEIN"/>
    <property type="match status" value="1"/>
</dbReference>
<evidence type="ECO:0000256" key="2">
    <source>
        <dbReference type="ARBA" id="ARBA00022448"/>
    </source>
</evidence>
<dbReference type="InterPro" id="IPR003593">
    <property type="entry name" value="AAA+_ATPase"/>
</dbReference>
<dbReference type="AlphaFoldDB" id="A0A7G5BVP4"/>
<dbReference type="InterPro" id="IPR003439">
    <property type="entry name" value="ABC_transporter-like_ATP-bd"/>
</dbReference>
<protein>
    <submittedName>
        <fullName evidence="6">ABC transporter ATP-binding protein</fullName>
    </submittedName>
</protein>
<keyword evidence="7" id="KW-1185">Reference proteome</keyword>
<comment type="similarity">
    <text evidence="1">Belongs to the ABC transporter superfamily.</text>
</comment>
<dbReference type="GO" id="GO:0016887">
    <property type="term" value="F:ATP hydrolysis activity"/>
    <property type="evidence" value="ECO:0007669"/>
    <property type="project" value="InterPro"/>
</dbReference>
<evidence type="ECO:0000256" key="1">
    <source>
        <dbReference type="ARBA" id="ARBA00005417"/>
    </source>
</evidence>
<dbReference type="EMBL" id="CP041969">
    <property type="protein sequence ID" value="QMV41028.1"/>
    <property type="molecule type" value="Genomic_DNA"/>
</dbReference>
<keyword evidence="2" id="KW-0813">Transport</keyword>
<evidence type="ECO:0000256" key="4">
    <source>
        <dbReference type="ARBA" id="ARBA00022840"/>
    </source>
</evidence>
<keyword evidence="3" id="KW-0547">Nucleotide-binding</keyword>
<accession>A0A7G5BVP4</accession>
<organism evidence="6 7">
    <name type="scientific">Cohnella cholangitidis</name>
    <dbReference type="NCBI Taxonomy" id="2598458"/>
    <lineage>
        <taxon>Bacteria</taxon>
        <taxon>Bacillati</taxon>
        <taxon>Bacillota</taxon>
        <taxon>Bacilli</taxon>
        <taxon>Bacillales</taxon>
        <taxon>Paenibacillaceae</taxon>
        <taxon>Cohnella</taxon>
    </lineage>
</organism>
<dbReference type="GO" id="GO:0005524">
    <property type="term" value="F:ATP binding"/>
    <property type="evidence" value="ECO:0007669"/>
    <property type="project" value="UniProtKB-KW"/>
</dbReference>
<evidence type="ECO:0000256" key="3">
    <source>
        <dbReference type="ARBA" id="ARBA00022741"/>
    </source>
</evidence>